<evidence type="ECO:0000313" key="4">
    <source>
        <dbReference type="Proteomes" id="UP001151002"/>
    </source>
</evidence>
<feature type="region of interest" description="Disordered" evidence="1">
    <location>
        <begin position="94"/>
        <end position="119"/>
    </location>
</feature>
<evidence type="ECO:0000313" key="3">
    <source>
        <dbReference type="EMBL" id="MCY1138298.1"/>
    </source>
</evidence>
<evidence type="ECO:0000259" key="2">
    <source>
        <dbReference type="Pfam" id="PF13466"/>
    </source>
</evidence>
<dbReference type="Pfam" id="PF13466">
    <property type="entry name" value="STAS_2"/>
    <property type="match status" value="1"/>
</dbReference>
<dbReference type="EMBL" id="JAPNTZ010000003">
    <property type="protein sequence ID" value="MCY1138298.1"/>
    <property type="molecule type" value="Genomic_DNA"/>
</dbReference>
<sequence length="119" mass="12665">MTVPFAVGPGITRADIPCLCAALADLLRGRPAPGQVICDVSTARPDVVTIEALARLRLTAGRHGWRFNTQGATDDLLTIFSLMGLGGFFFSGRHARGYPPPTPSQRATPHTPETPPTQT</sequence>
<name>A0ABT4AY61_9ACTN</name>
<dbReference type="Proteomes" id="UP001151002">
    <property type="component" value="Unassembled WGS sequence"/>
</dbReference>
<gene>
    <name evidence="3" type="ORF">OWR29_09840</name>
</gene>
<evidence type="ECO:0000256" key="1">
    <source>
        <dbReference type="SAM" id="MobiDB-lite"/>
    </source>
</evidence>
<reference evidence="3" key="1">
    <citation type="submission" date="2022-11" db="EMBL/GenBank/DDBJ databases">
        <authorList>
            <person name="Somphong A."/>
            <person name="Phongsopitanun W."/>
        </authorList>
    </citation>
    <scope>NUCLEOTIDE SEQUENCE</scope>
    <source>
        <strain evidence="3">Pm04-4</strain>
    </source>
</reference>
<feature type="domain" description="MlaB-like STAS" evidence="2">
    <location>
        <begin position="11"/>
        <end position="85"/>
    </location>
</feature>
<organism evidence="3 4">
    <name type="scientific">Paractinoplanes pyxinae</name>
    <dbReference type="NCBI Taxonomy" id="2997416"/>
    <lineage>
        <taxon>Bacteria</taxon>
        <taxon>Bacillati</taxon>
        <taxon>Actinomycetota</taxon>
        <taxon>Actinomycetes</taxon>
        <taxon>Micromonosporales</taxon>
        <taxon>Micromonosporaceae</taxon>
        <taxon>Paractinoplanes</taxon>
    </lineage>
</organism>
<accession>A0ABT4AY61</accession>
<dbReference type="RefSeq" id="WP_267562273.1">
    <property type="nucleotide sequence ID" value="NZ_JAPNTZ010000003.1"/>
</dbReference>
<proteinExistence type="predicted"/>
<keyword evidence="4" id="KW-1185">Reference proteome</keyword>
<protein>
    <submittedName>
        <fullName evidence="3">STAS domain-containing protein</fullName>
    </submittedName>
</protein>
<dbReference type="InterPro" id="IPR058548">
    <property type="entry name" value="MlaB-like_STAS"/>
</dbReference>
<comment type="caution">
    <text evidence="3">The sequence shown here is derived from an EMBL/GenBank/DDBJ whole genome shotgun (WGS) entry which is preliminary data.</text>
</comment>